<dbReference type="SMR" id="A0A5D2GRA7"/>
<sequence length="74" mass="8425">MLSLRIFPLVASYIMPWKKNSIINSSKNQFMKINSLRICGCSSQPKATLRELARALASLKIKIFSLIPLYIIKI</sequence>
<accession>A0A5D2GRA7</accession>
<protein>
    <submittedName>
        <fullName evidence="1">Uncharacterized protein</fullName>
    </submittedName>
</protein>
<keyword evidence="2" id="KW-1185">Reference proteome</keyword>
<evidence type="ECO:0000313" key="1">
    <source>
        <dbReference type="EMBL" id="TYH19896.1"/>
    </source>
</evidence>
<proteinExistence type="predicted"/>
<dbReference type="Proteomes" id="UP000323506">
    <property type="component" value="Chromosome A05"/>
</dbReference>
<evidence type="ECO:0000313" key="2">
    <source>
        <dbReference type="Proteomes" id="UP000323506"/>
    </source>
</evidence>
<dbReference type="EMBL" id="CM017692">
    <property type="protein sequence ID" value="TYH19896.1"/>
    <property type="molecule type" value="Genomic_DNA"/>
</dbReference>
<name>A0A5D2GRA7_GOSDA</name>
<gene>
    <name evidence="1" type="ORF">ES288_A05G388300v1</name>
</gene>
<organism evidence="1 2">
    <name type="scientific">Gossypium darwinii</name>
    <name type="common">Darwin's cotton</name>
    <name type="synonym">Gossypium barbadense var. darwinii</name>
    <dbReference type="NCBI Taxonomy" id="34276"/>
    <lineage>
        <taxon>Eukaryota</taxon>
        <taxon>Viridiplantae</taxon>
        <taxon>Streptophyta</taxon>
        <taxon>Embryophyta</taxon>
        <taxon>Tracheophyta</taxon>
        <taxon>Spermatophyta</taxon>
        <taxon>Magnoliopsida</taxon>
        <taxon>eudicotyledons</taxon>
        <taxon>Gunneridae</taxon>
        <taxon>Pentapetalae</taxon>
        <taxon>rosids</taxon>
        <taxon>malvids</taxon>
        <taxon>Malvales</taxon>
        <taxon>Malvaceae</taxon>
        <taxon>Malvoideae</taxon>
        <taxon>Gossypium</taxon>
    </lineage>
</organism>
<dbReference type="AlphaFoldDB" id="A0A5D2GRA7"/>
<reference evidence="1 2" key="1">
    <citation type="submission" date="2019-06" db="EMBL/GenBank/DDBJ databases">
        <title>WGS assembly of Gossypium darwinii.</title>
        <authorList>
            <person name="Chen Z.J."/>
            <person name="Sreedasyam A."/>
            <person name="Ando A."/>
            <person name="Song Q."/>
            <person name="De L."/>
            <person name="Hulse-Kemp A."/>
            <person name="Ding M."/>
            <person name="Ye W."/>
            <person name="Kirkbride R."/>
            <person name="Jenkins J."/>
            <person name="Plott C."/>
            <person name="Lovell J."/>
            <person name="Lin Y.-M."/>
            <person name="Vaughn R."/>
            <person name="Liu B."/>
            <person name="Li W."/>
            <person name="Simpson S."/>
            <person name="Scheffler B."/>
            <person name="Saski C."/>
            <person name="Grover C."/>
            <person name="Hu G."/>
            <person name="Conover J."/>
            <person name="Carlson J."/>
            <person name="Shu S."/>
            <person name="Boston L."/>
            <person name="Williams M."/>
            <person name="Peterson D."/>
            <person name="Mcgee K."/>
            <person name="Jones D."/>
            <person name="Wendel J."/>
            <person name="Stelly D."/>
            <person name="Grimwood J."/>
            <person name="Schmutz J."/>
        </authorList>
    </citation>
    <scope>NUCLEOTIDE SEQUENCE [LARGE SCALE GENOMIC DNA]</scope>
    <source>
        <strain evidence="1">1808015.09</strain>
    </source>
</reference>